<keyword evidence="3" id="KW-0813">Transport</keyword>
<evidence type="ECO:0000256" key="1">
    <source>
        <dbReference type="ARBA" id="ARBA00004123"/>
    </source>
</evidence>
<reference evidence="6" key="1">
    <citation type="journal article" date="2023" name="Insect Mol. Biol.">
        <title>Genome sequencing provides insights into the evolution of gene families encoding plant cell wall-degrading enzymes in longhorned beetles.</title>
        <authorList>
            <person name="Shin N.R."/>
            <person name="Okamura Y."/>
            <person name="Kirsch R."/>
            <person name="Pauchet Y."/>
        </authorList>
    </citation>
    <scope>NUCLEOTIDE SEQUENCE</scope>
    <source>
        <strain evidence="6">MMC_N1</strain>
    </source>
</reference>
<dbReference type="Gene3D" id="2.130.10.10">
    <property type="entry name" value="YVTN repeat-like/Quinoprotein amine dehydrogenase"/>
    <property type="match status" value="1"/>
</dbReference>
<proteinExistence type="inferred from homology"/>
<dbReference type="SUPFAM" id="SSF117289">
    <property type="entry name" value="Nucleoporin domain"/>
    <property type="match status" value="1"/>
</dbReference>
<dbReference type="PANTHER" id="PTHR13405">
    <property type="entry name" value="NUCLEAR PORE COMPLEX PROTEIN NUP133"/>
    <property type="match status" value="1"/>
</dbReference>
<protein>
    <submittedName>
        <fullName evidence="6">Uncharacterized protein</fullName>
    </submittedName>
</protein>
<evidence type="ECO:0000313" key="7">
    <source>
        <dbReference type="Proteomes" id="UP001162164"/>
    </source>
</evidence>
<dbReference type="EMBL" id="JAPWTJ010003704">
    <property type="protein sequence ID" value="KAJ8952742.1"/>
    <property type="molecule type" value="Genomic_DNA"/>
</dbReference>
<evidence type="ECO:0000313" key="6">
    <source>
        <dbReference type="EMBL" id="KAJ8952742.1"/>
    </source>
</evidence>
<gene>
    <name evidence="6" type="ORF">NQ317_010760</name>
</gene>
<feature type="chain" id="PRO_5046654424" evidence="5">
    <location>
        <begin position="18"/>
        <end position="366"/>
    </location>
</feature>
<accession>A0ABQ9IRS8</accession>
<name>A0ABQ9IRS8_9CUCU</name>
<evidence type="ECO:0000256" key="3">
    <source>
        <dbReference type="ARBA" id="ARBA00022448"/>
    </source>
</evidence>
<comment type="similarity">
    <text evidence="2">Belongs to the nucleoporin Nup133 family.</text>
</comment>
<keyword evidence="5" id="KW-0732">Signal</keyword>
<dbReference type="InterPro" id="IPR015943">
    <property type="entry name" value="WD40/YVTN_repeat-like_dom_sf"/>
</dbReference>
<comment type="subcellular location">
    <subcellularLocation>
        <location evidence="1">Nucleus</location>
    </subcellularLocation>
</comment>
<sequence length="366" mass="41540">MISWMGALGAAFFGAWAALTINPALEVSEGHFDNLLLAGHSLQKWLLSPESEQFTSIEELNRLVRDSFHNAVWDNCIGDQAEIDTWVLDIQSDKDCIIILAAAVNMHMSAQMHYAMISFSINGTVLLRDFFVVEDVWTSIIVVKPQEEPDILEFNASGLIVVQFVSTLRFFFQKLHGLITVSNNEQLIGDYMNLSMTGTNTPLKLHLMRLPQRTIYPSTIWIQMRFLAPTKIQCGAVKSRFYIPYSKSTVCLPRHNKRTVPAENTIIPGVDNVLDRIVVTMCVDLLDDIPAGDPRWNKDSPLGIGSSYSMQVLHQLEDKQKVLTLYLKFLKESGLWNRLSAYTIREVTMATVHLLERNVKFKYTKI</sequence>
<keyword evidence="7" id="KW-1185">Reference proteome</keyword>
<evidence type="ECO:0000256" key="4">
    <source>
        <dbReference type="ARBA" id="ARBA00023242"/>
    </source>
</evidence>
<dbReference type="InterPro" id="IPR037624">
    <property type="entry name" value="Nup133-like"/>
</dbReference>
<feature type="signal peptide" evidence="5">
    <location>
        <begin position="1"/>
        <end position="17"/>
    </location>
</feature>
<evidence type="ECO:0000256" key="5">
    <source>
        <dbReference type="SAM" id="SignalP"/>
    </source>
</evidence>
<keyword evidence="4" id="KW-0539">Nucleus</keyword>
<organism evidence="6 7">
    <name type="scientific">Molorchus minor</name>
    <dbReference type="NCBI Taxonomy" id="1323400"/>
    <lineage>
        <taxon>Eukaryota</taxon>
        <taxon>Metazoa</taxon>
        <taxon>Ecdysozoa</taxon>
        <taxon>Arthropoda</taxon>
        <taxon>Hexapoda</taxon>
        <taxon>Insecta</taxon>
        <taxon>Pterygota</taxon>
        <taxon>Neoptera</taxon>
        <taxon>Endopterygota</taxon>
        <taxon>Coleoptera</taxon>
        <taxon>Polyphaga</taxon>
        <taxon>Cucujiformia</taxon>
        <taxon>Chrysomeloidea</taxon>
        <taxon>Cerambycidae</taxon>
        <taxon>Lamiinae</taxon>
        <taxon>Monochamini</taxon>
        <taxon>Molorchus</taxon>
    </lineage>
</organism>
<evidence type="ECO:0000256" key="2">
    <source>
        <dbReference type="ARBA" id="ARBA00005569"/>
    </source>
</evidence>
<comment type="caution">
    <text evidence="6">The sequence shown here is derived from an EMBL/GenBank/DDBJ whole genome shotgun (WGS) entry which is preliminary data.</text>
</comment>
<dbReference type="PANTHER" id="PTHR13405:SF11">
    <property type="entry name" value="NUCLEAR PORE COMPLEX PROTEIN NUP133"/>
    <property type="match status" value="1"/>
</dbReference>
<dbReference type="Proteomes" id="UP001162164">
    <property type="component" value="Unassembled WGS sequence"/>
</dbReference>